<feature type="domain" description="Aminotransferase class V" evidence="2">
    <location>
        <begin position="25"/>
        <end position="358"/>
    </location>
</feature>
<proteinExistence type="predicted"/>
<keyword evidence="1" id="KW-0663">Pyridoxal phosphate</keyword>
<evidence type="ECO:0000259" key="2">
    <source>
        <dbReference type="Pfam" id="PF00266"/>
    </source>
</evidence>
<name>A0AAD5Y164_9FUNG</name>
<comment type="caution">
    <text evidence="3">The sequence shown here is derived from an EMBL/GenBank/DDBJ whole genome shotgun (WGS) entry which is preliminary data.</text>
</comment>
<protein>
    <recommendedName>
        <fullName evidence="2">Aminotransferase class V domain-containing protein</fullName>
    </recommendedName>
</protein>
<dbReference type="SUPFAM" id="SSF53383">
    <property type="entry name" value="PLP-dependent transferases"/>
    <property type="match status" value="1"/>
</dbReference>
<evidence type="ECO:0000313" key="4">
    <source>
        <dbReference type="Proteomes" id="UP001211065"/>
    </source>
</evidence>
<keyword evidence="4" id="KW-1185">Reference proteome</keyword>
<dbReference type="AlphaFoldDB" id="A0AAD5Y164"/>
<reference evidence="3" key="1">
    <citation type="submission" date="2020-05" db="EMBL/GenBank/DDBJ databases">
        <title>Phylogenomic resolution of chytrid fungi.</title>
        <authorList>
            <person name="Stajich J.E."/>
            <person name="Amses K."/>
            <person name="Simmons R."/>
            <person name="Seto K."/>
            <person name="Myers J."/>
            <person name="Bonds A."/>
            <person name="Quandt C.A."/>
            <person name="Barry K."/>
            <person name="Liu P."/>
            <person name="Grigoriev I."/>
            <person name="Longcore J.E."/>
            <person name="James T.Y."/>
        </authorList>
    </citation>
    <scope>NUCLEOTIDE SEQUENCE</scope>
    <source>
        <strain evidence="3">JEL0476</strain>
    </source>
</reference>
<evidence type="ECO:0000313" key="3">
    <source>
        <dbReference type="EMBL" id="KAJ3226344.1"/>
    </source>
</evidence>
<dbReference type="PANTHER" id="PTHR43092">
    <property type="entry name" value="L-CYSTEINE DESULFHYDRASE"/>
    <property type="match status" value="1"/>
</dbReference>
<sequence length="417" mass="47798">MNEAFPGFGRSLLNHFCMENSYINLNNGAYGTIPRVVLAEKLRLLKLAESNPDRYIRCEMSDRYTESLKLVSNVVNCDWDDLTFCHNTTAGVNAIVRSITAPEFTSNQKKRKILYFSTIYGAVENTLLFYAKLNNFDLIKVNLFSTFDSEGKVEFDNEKIARALKDRLEKEKGHIFLCVFDWISSVPGFLFPIKSLVHVAHSFDSLVLIDAAHSIGQIKVDLNDLNPDFLVTNLHKWMHCPRGSALLYARKELKNSIYPNVISFGFSKKDKTFQDQFGYVGTEDQINYFCTSKAIEFRNWLGGEEKIINYTHNLAIQGGKLLAKKFTTYYFGADDQIASMVNVKLPKCNKTINDVYMAGFLKFMLHKHRVCFTPFKLNEEWFIRLSAQVFNCLNDFEIVGDLILKEINSLENGESKL</sequence>
<organism evidence="3 4">
    <name type="scientific">Clydaea vesicula</name>
    <dbReference type="NCBI Taxonomy" id="447962"/>
    <lineage>
        <taxon>Eukaryota</taxon>
        <taxon>Fungi</taxon>
        <taxon>Fungi incertae sedis</taxon>
        <taxon>Chytridiomycota</taxon>
        <taxon>Chytridiomycota incertae sedis</taxon>
        <taxon>Chytridiomycetes</taxon>
        <taxon>Lobulomycetales</taxon>
        <taxon>Lobulomycetaceae</taxon>
        <taxon>Clydaea</taxon>
    </lineage>
</organism>
<dbReference type="Proteomes" id="UP001211065">
    <property type="component" value="Unassembled WGS sequence"/>
</dbReference>
<dbReference type="InterPro" id="IPR015421">
    <property type="entry name" value="PyrdxlP-dep_Trfase_major"/>
</dbReference>
<dbReference type="PANTHER" id="PTHR43092:SF2">
    <property type="entry name" value="HERCYNYLCYSTEINE SULFOXIDE LYASE"/>
    <property type="match status" value="1"/>
</dbReference>
<dbReference type="Gene3D" id="3.40.640.10">
    <property type="entry name" value="Type I PLP-dependent aspartate aminotransferase-like (Major domain)"/>
    <property type="match status" value="1"/>
</dbReference>
<gene>
    <name evidence="3" type="ORF">HK099_005052</name>
</gene>
<dbReference type="InterPro" id="IPR015424">
    <property type="entry name" value="PyrdxlP-dep_Trfase"/>
</dbReference>
<accession>A0AAD5Y164</accession>
<dbReference type="EMBL" id="JADGJW010000038">
    <property type="protein sequence ID" value="KAJ3226344.1"/>
    <property type="molecule type" value="Genomic_DNA"/>
</dbReference>
<dbReference type="Pfam" id="PF00266">
    <property type="entry name" value="Aminotran_5"/>
    <property type="match status" value="1"/>
</dbReference>
<dbReference type="InterPro" id="IPR000192">
    <property type="entry name" value="Aminotrans_V_dom"/>
</dbReference>
<evidence type="ECO:0000256" key="1">
    <source>
        <dbReference type="ARBA" id="ARBA00022898"/>
    </source>
</evidence>